<keyword evidence="3" id="KW-1185">Reference proteome</keyword>
<reference evidence="2 3" key="1">
    <citation type="submission" date="2019-08" db="EMBL/GenBank/DDBJ databases">
        <authorList>
            <person name="Alioto T."/>
            <person name="Alioto T."/>
            <person name="Gomez Garrido J."/>
        </authorList>
    </citation>
    <scope>NUCLEOTIDE SEQUENCE [LARGE SCALE GENOMIC DNA]</scope>
</reference>
<dbReference type="Gene3D" id="1.25.40.180">
    <property type="match status" value="1"/>
</dbReference>
<dbReference type="Pfam" id="PF02854">
    <property type="entry name" value="MIF4G"/>
    <property type="match status" value="1"/>
</dbReference>
<dbReference type="SUPFAM" id="SSF48371">
    <property type="entry name" value="ARM repeat"/>
    <property type="match status" value="1"/>
</dbReference>
<dbReference type="InterPro" id="IPR016024">
    <property type="entry name" value="ARM-type_fold"/>
</dbReference>
<dbReference type="EMBL" id="CABPRJ010001446">
    <property type="protein sequence ID" value="VVC37383.1"/>
    <property type="molecule type" value="Genomic_DNA"/>
</dbReference>
<evidence type="ECO:0000313" key="3">
    <source>
        <dbReference type="Proteomes" id="UP000325440"/>
    </source>
</evidence>
<evidence type="ECO:0000313" key="2">
    <source>
        <dbReference type="EMBL" id="VVC37383.1"/>
    </source>
</evidence>
<feature type="domain" description="MIF4G" evidence="1">
    <location>
        <begin position="71"/>
        <end position="196"/>
    </location>
</feature>
<dbReference type="InterPro" id="IPR003890">
    <property type="entry name" value="MIF4G-like_typ-3"/>
</dbReference>
<proteinExistence type="predicted"/>
<accession>A0A5E4N489</accession>
<sequence length="470" mass="53664">MASMVLLTQGFVSMINSIIYNLNSANYNAGSRKARTLPVTTIRASNRYRYSDSRSNIISNGFVGARPGSGQEFQTALLLICYDKMKQSWETTAATQFKEKRVSDRQINYFSTNCVFIGELYKLGVYPAVIVWSFINKLVNRHNCDVQVRCLCALLTSVAPKLSETYTMTTAMSLKMKKTIDEIRQTYWTNRIRERLDKSAKQKLLVNRECSFEPSDDNLQTAELIIHADPLEILLKMTNKIHTEESYDIEQLLTPFVISSLERDQVSLIISLNHAAFDNGDEKMRTVAGVLLADLVNAGRLTKYNVVKGFHVMLKAKKVNEQYPDVPDLIQEIRKAFEDRLIEANTIKETFYGANGIFQWFDCSSNKELINAEFSELLVNFGSKIHFKERHHGHVNMIVSMNYTAIHSQEKTIRVNARNLLARLVLAGRLRKTSIIKEFCEILIDDASSEYFTNIPELLATIRTAFKNEL</sequence>
<evidence type="ECO:0000259" key="1">
    <source>
        <dbReference type="Pfam" id="PF02854"/>
    </source>
</evidence>
<name>A0A5E4N489_9HEMI</name>
<dbReference type="GO" id="GO:0003723">
    <property type="term" value="F:RNA binding"/>
    <property type="evidence" value="ECO:0007669"/>
    <property type="project" value="InterPro"/>
</dbReference>
<dbReference type="AlphaFoldDB" id="A0A5E4N489"/>
<dbReference type="Proteomes" id="UP000325440">
    <property type="component" value="Unassembled WGS sequence"/>
</dbReference>
<organism evidence="2 3">
    <name type="scientific">Cinara cedri</name>
    <dbReference type="NCBI Taxonomy" id="506608"/>
    <lineage>
        <taxon>Eukaryota</taxon>
        <taxon>Metazoa</taxon>
        <taxon>Ecdysozoa</taxon>
        <taxon>Arthropoda</taxon>
        <taxon>Hexapoda</taxon>
        <taxon>Insecta</taxon>
        <taxon>Pterygota</taxon>
        <taxon>Neoptera</taxon>
        <taxon>Paraneoptera</taxon>
        <taxon>Hemiptera</taxon>
        <taxon>Sternorrhyncha</taxon>
        <taxon>Aphidomorpha</taxon>
        <taxon>Aphidoidea</taxon>
        <taxon>Aphididae</taxon>
        <taxon>Lachninae</taxon>
        <taxon>Cinara</taxon>
    </lineage>
</organism>
<gene>
    <name evidence="2" type="ORF">CINCED_3A004700</name>
</gene>
<protein>
    <submittedName>
        <fullName evidence="2">Armadillo-type fold,MIF4G-like, type 3</fullName>
    </submittedName>
</protein>